<evidence type="ECO:0000256" key="3">
    <source>
        <dbReference type="ARBA" id="ARBA00021315"/>
    </source>
</evidence>
<comment type="caution">
    <text evidence="12">The sequence shown here is derived from an EMBL/GenBank/DDBJ whole genome shotgun (WGS) entry which is preliminary data.</text>
</comment>
<evidence type="ECO:0000256" key="7">
    <source>
        <dbReference type="ARBA" id="ARBA00023204"/>
    </source>
</evidence>
<dbReference type="GO" id="GO:0005524">
    <property type="term" value="F:ATP binding"/>
    <property type="evidence" value="ECO:0007669"/>
    <property type="project" value="UniProtKB-KW"/>
</dbReference>
<evidence type="ECO:0000256" key="4">
    <source>
        <dbReference type="ARBA" id="ARBA00022741"/>
    </source>
</evidence>
<dbReference type="EMBL" id="VMHE01000001">
    <property type="protein sequence ID" value="TSJ67653.1"/>
    <property type="molecule type" value="Genomic_DNA"/>
</dbReference>
<dbReference type="FunFam" id="3.40.50.300:FF:000356">
    <property type="entry name" value="DNA repair protein RecN"/>
    <property type="match status" value="1"/>
</dbReference>
<feature type="domain" description="RecF/RecN/SMC N-terminal" evidence="11">
    <location>
        <begin position="2"/>
        <end position="522"/>
    </location>
</feature>
<proteinExistence type="inferred from homology"/>
<protein>
    <recommendedName>
        <fullName evidence="3 9">DNA repair protein RecN</fullName>
    </recommendedName>
    <alternativeName>
        <fullName evidence="8 9">Recombination protein N</fullName>
    </alternativeName>
</protein>
<dbReference type="RefSeq" id="WP_144087412.1">
    <property type="nucleotide sequence ID" value="NZ_VMHE01000001.1"/>
</dbReference>
<gene>
    <name evidence="12" type="primary">recN</name>
    <name evidence="12" type="ORF">FPQ13_00865</name>
</gene>
<keyword evidence="10" id="KW-0175">Coiled coil</keyword>
<dbReference type="OrthoDB" id="9806954at2"/>
<keyword evidence="5 9" id="KW-0227">DNA damage</keyword>
<dbReference type="PANTHER" id="PTHR11059:SF0">
    <property type="entry name" value="DNA REPAIR PROTEIN RECN"/>
    <property type="match status" value="1"/>
</dbReference>
<dbReference type="NCBIfam" id="TIGR00634">
    <property type="entry name" value="recN"/>
    <property type="match status" value="1"/>
</dbReference>
<comment type="similarity">
    <text evidence="2 9">Belongs to the RecN family.</text>
</comment>
<keyword evidence="7 9" id="KW-0234">DNA repair</keyword>
<dbReference type="AlphaFoldDB" id="A0A556PTE4"/>
<dbReference type="InterPro" id="IPR003395">
    <property type="entry name" value="RecF/RecN/SMC_N"/>
</dbReference>
<dbReference type="GO" id="GO:0043590">
    <property type="term" value="C:bacterial nucleoid"/>
    <property type="evidence" value="ECO:0007669"/>
    <property type="project" value="TreeGrafter"/>
</dbReference>
<dbReference type="GO" id="GO:0006310">
    <property type="term" value="P:DNA recombination"/>
    <property type="evidence" value="ECO:0007669"/>
    <property type="project" value="InterPro"/>
</dbReference>
<feature type="coiled-coil region" evidence="10">
    <location>
        <begin position="301"/>
        <end position="366"/>
    </location>
</feature>
<name>A0A556PTE4_9BACI</name>
<evidence type="ECO:0000256" key="1">
    <source>
        <dbReference type="ARBA" id="ARBA00003618"/>
    </source>
</evidence>
<evidence type="ECO:0000256" key="8">
    <source>
        <dbReference type="ARBA" id="ARBA00033408"/>
    </source>
</evidence>
<sequence>MLGQLSIKDFAIIDEITLDFKEGLTVLTGETGAGKSIIIDAIQLLAGARASVDFVRHNQDQARIEGLFFIDDEKHEVYDILSHFNLPIDEEGNIILERYITAKGKSICRVNHKLVTLAILKEVGSKLIDIHSQHETQSLMNPDQHIELMDQFDAKKIASSKNDYLMIFNELKKAKERMKELSESEHKTTERLDLLTFQLTELQEAQLEPEEDTQLEKERNQLANYERIFDGLQTAYGSLYGENRGLDFLSNAMNALEQIEDVDDQLQKISEQMKSHYFALEELSFDIRHELDQMEFHPDRLNEIESRLFELNRLKRKYNKDLEGLMSHMAMMEEELEQLQHREVHLQSYEKQIDELTKDALIEAEQLHTLRKKISVDLTKEIQQELKDLYLEKAVFEVDFSQPSGDVNWKDKSIRLTKEGFDQIQFKISTNPGEPLKPLHKVASGGEISRIMLALKRIFSKHQGITSVIFDEVDTGVSGRVAQAIAQKIVDISKGSQVLCISHLPQVAAMADHHYRIEKHQKSDDSTRTTVNLLTDDQAVEEIGRMISGETMTESTKQHAKELIDQSIQLKKA</sequence>
<evidence type="ECO:0000313" key="13">
    <source>
        <dbReference type="Proteomes" id="UP000316425"/>
    </source>
</evidence>
<keyword evidence="13" id="KW-1185">Reference proteome</keyword>
<dbReference type="PANTHER" id="PTHR11059">
    <property type="entry name" value="DNA REPAIR PROTEIN RECN"/>
    <property type="match status" value="1"/>
</dbReference>
<evidence type="ECO:0000313" key="12">
    <source>
        <dbReference type="EMBL" id="TSJ67653.1"/>
    </source>
</evidence>
<dbReference type="InterPro" id="IPR027417">
    <property type="entry name" value="P-loop_NTPase"/>
</dbReference>
<evidence type="ECO:0000256" key="2">
    <source>
        <dbReference type="ARBA" id="ARBA00009441"/>
    </source>
</evidence>
<organism evidence="12 13">
    <name type="scientific">Allobacillus salarius</name>
    <dbReference type="NCBI Taxonomy" id="1955272"/>
    <lineage>
        <taxon>Bacteria</taxon>
        <taxon>Bacillati</taxon>
        <taxon>Bacillota</taxon>
        <taxon>Bacilli</taxon>
        <taxon>Bacillales</taxon>
        <taxon>Bacillaceae</taxon>
        <taxon>Allobacillus</taxon>
    </lineage>
</organism>
<evidence type="ECO:0000256" key="5">
    <source>
        <dbReference type="ARBA" id="ARBA00022763"/>
    </source>
</evidence>
<evidence type="ECO:0000259" key="11">
    <source>
        <dbReference type="Pfam" id="PF02463"/>
    </source>
</evidence>
<evidence type="ECO:0000256" key="10">
    <source>
        <dbReference type="SAM" id="Coils"/>
    </source>
</evidence>
<reference evidence="12 13" key="1">
    <citation type="submission" date="2019-07" db="EMBL/GenBank/DDBJ databases">
        <title>Allobacillus sp. nov. SKP isolated from shrimp paste of Euphausiacea.</title>
        <authorList>
            <person name="Kanchanasin P."/>
            <person name="Tanasupawat S."/>
            <person name="Shi W."/>
            <person name="Wu L."/>
            <person name="Ma J."/>
        </authorList>
    </citation>
    <scope>NUCLEOTIDE SEQUENCE [LARGE SCALE GENOMIC DNA]</scope>
    <source>
        <strain evidence="12 13">SKP4-8</strain>
    </source>
</reference>
<dbReference type="CDD" id="cd03241">
    <property type="entry name" value="ABC_RecN"/>
    <property type="match status" value="2"/>
</dbReference>
<evidence type="ECO:0000256" key="6">
    <source>
        <dbReference type="ARBA" id="ARBA00022840"/>
    </source>
</evidence>
<dbReference type="FunFam" id="3.40.50.300:FF:000319">
    <property type="entry name" value="DNA repair protein RecN"/>
    <property type="match status" value="1"/>
</dbReference>
<dbReference type="Pfam" id="PF02463">
    <property type="entry name" value="SMC_N"/>
    <property type="match status" value="1"/>
</dbReference>
<dbReference type="Proteomes" id="UP000316425">
    <property type="component" value="Unassembled WGS sequence"/>
</dbReference>
<accession>A0A556PTE4</accession>
<keyword evidence="6" id="KW-0067">ATP-binding</keyword>
<comment type="function">
    <text evidence="1 9">May be involved in recombinational repair of damaged DNA.</text>
</comment>
<dbReference type="GO" id="GO:0006281">
    <property type="term" value="P:DNA repair"/>
    <property type="evidence" value="ECO:0007669"/>
    <property type="project" value="UniProtKB-KW"/>
</dbReference>
<keyword evidence="4" id="KW-0547">Nucleotide-binding</keyword>
<dbReference type="InterPro" id="IPR004604">
    <property type="entry name" value="DNA_recomb/repair_RecN"/>
</dbReference>
<dbReference type="SUPFAM" id="SSF52540">
    <property type="entry name" value="P-loop containing nucleoside triphosphate hydrolases"/>
    <property type="match status" value="2"/>
</dbReference>
<evidence type="ECO:0000256" key="9">
    <source>
        <dbReference type="PIRNR" id="PIRNR003128"/>
    </source>
</evidence>
<feature type="coiled-coil region" evidence="10">
    <location>
        <begin position="215"/>
        <end position="272"/>
    </location>
</feature>
<dbReference type="Gene3D" id="3.40.50.300">
    <property type="entry name" value="P-loop containing nucleotide triphosphate hydrolases"/>
    <property type="match status" value="2"/>
</dbReference>
<dbReference type="PIRSF" id="PIRSF003128">
    <property type="entry name" value="RecN"/>
    <property type="match status" value="1"/>
</dbReference>
<dbReference type="GO" id="GO:0009432">
    <property type="term" value="P:SOS response"/>
    <property type="evidence" value="ECO:0007669"/>
    <property type="project" value="TreeGrafter"/>
</dbReference>